<name>A0ABQ9XAI8_9EUKA</name>
<keyword evidence="3" id="KW-1185">Reference proteome</keyword>
<reference evidence="2 3" key="1">
    <citation type="journal article" date="2022" name="bioRxiv">
        <title>Genomics of Preaxostyla Flagellates Illuminates Evolutionary Transitions and the Path Towards Mitochondrial Loss.</title>
        <authorList>
            <person name="Novak L.V.F."/>
            <person name="Treitli S.C."/>
            <person name="Pyrih J."/>
            <person name="Halakuc P."/>
            <person name="Pipaliya S.V."/>
            <person name="Vacek V."/>
            <person name="Brzon O."/>
            <person name="Soukal P."/>
            <person name="Eme L."/>
            <person name="Dacks J.B."/>
            <person name="Karnkowska A."/>
            <person name="Elias M."/>
            <person name="Hampl V."/>
        </authorList>
    </citation>
    <scope>NUCLEOTIDE SEQUENCE [LARGE SCALE GENOMIC DNA]</scope>
    <source>
        <strain evidence="2">NAU3</strain>
        <tissue evidence="2">Gut</tissue>
    </source>
</reference>
<evidence type="ECO:0000313" key="3">
    <source>
        <dbReference type="Proteomes" id="UP001281761"/>
    </source>
</evidence>
<protein>
    <submittedName>
        <fullName evidence="2">Uncharacterized protein</fullName>
    </submittedName>
</protein>
<comment type="caution">
    <text evidence="2">The sequence shown here is derived from an EMBL/GenBank/DDBJ whole genome shotgun (WGS) entry which is preliminary data.</text>
</comment>
<dbReference type="Gene3D" id="3.90.70.80">
    <property type="match status" value="1"/>
</dbReference>
<feature type="compositionally biased region" description="Basic and acidic residues" evidence="1">
    <location>
        <begin position="111"/>
        <end position="131"/>
    </location>
</feature>
<organism evidence="2 3">
    <name type="scientific">Blattamonas nauphoetae</name>
    <dbReference type="NCBI Taxonomy" id="2049346"/>
    <lineage>
        <taxon>Eukaryota</taxon>
        <taxon>Metamonada</taxon>
        <taxon>Preaxostyla</taxon>
        <taxon>Oxymonadida</taxon>
        <taxon>Blattamonas</taxon>
    </lineage>
</organism>
<dbReference type="Proteomes" id="UP001281761">
    <property type="component" value="Unassembled WGS sequence"/>
</dbReference>
<sequence>MWADIDEFRLFFDDSDQLSPEENIERQRDDGQWGGYHEFPYLSRILQKRIAVYSPNVTTPHVIGDDLTIPKLNIGFCNKNHIISLHNVPEDVQPEDTESLPGEEEETEREEMEREAAEQAEEKREDSEGGKLRIQPHRHAKPKVFAGGKTQRKK</sequence>
<proteinExistence type="predicted"/>
<evidence type="ECO:0000256" key="1">
    <source>
        <dbReference type="SAM" id="MobiDB-lite"/>
    </source>
</evidence>
<dbReference type="EMBL" id="JARBJD010000154">
    <property type="protein sequence ID" value="KAK2949536.1"/>
    <property type="molecule type" value="Genomic_DNA"/>
</dbReference>
<accession>A0ABQ9XAI8</accession>
<feature type="compositionally biased region" description="Acidic residues" evidence="1">
    <location>
        <begin position="92"/>
        <end position="110"/>
    </location>
</feature>
<evidence type="ECO:0000313" key="2">
    <source>
        <dbReference type="EMBL" id="KAK2949536.1"/>
    </source>
</evidence>
<feature type="region of interest" description="Disordered" evidence="1">
    <location>
        <begin position="87"/>
        <end position="154"/>
    </location>
</feature>
<gene>
    <name evidence="2" type="ORF">BLNAU_15518</name>
</gene>